<dbReference type="Proteomes" id="UP000761264">
    <property type="component" value="Unassembled WGS sequence"/>
</dbReference>
<dbReference type="GO" id="GO:0006352">
    <property type="term" value="P:DNA-templated transcription initiation"/>
    <property type="evidence" value="ECO:0007669"/>
    <property type="project" value="InterPro"/>
</dbReference>
<dbReference type="GO" id="GO:0016987">
    <property type="term" value="F:sigma factor activity"/>
    <property type="evidence" value="ECO:0007669"/>
    <property type="project" value="UniProtKB-KW"/>
</dbReference>
<dbReference type="GO" id="GO:0003677">
    <property type="term" value="F:DNA binding"/>
    <property type="evidence" value="ECO:0007669"/>
    <property type="project" value="UniProtKB-KW"/>
</dbReference>
<evidence type="ECO:0000256" key="6">
    <source>
        <dbReference type="SAM" id="MobiDB-lite"/>
    </source>
</evidence>
<dbReference type="InterPro" id="IPR036388">
    <property type="entry name" value="WH-like_DNA-bd_sf"/>
</dbReference>
<evidence type="ECO:0000313" key="9">
    <source>
        <dbReference type="EMBL" id="NIA70029.1"/>
    </source>
</evidence>
<dbReference type="AlphaFoldDB" id="A0A967EZ40"/>
<dbReference type="SUPFAM" id="SSF88659">
    <property type="entry name" value="Sigma3 and sigma4 domains of RNA polymerase sigma factors"/>
    <property type="match status" value="1"/>
</dbReference>
<dbReference type="InterPro" id="IPR039425">
    <property type="entry name" value="RNA_pol_sigma-70-like"/>
</dbReference>
<evidence type="ECO:0000256" key="2">
    <source>
        <dbReference type="ARBA" id="ARBA00023015"/>
    </source>
</evidence>
<dbReference type="NCBIfam" id="TIGR02937">
    <property type="entry name" value="sigma70-ECF"/>
    <property type="match status" value="1"/>
</dbReference>
<dbReference type="InterPro" id="IPR014284">
    <property type="entry name" value="RNA_pol_sigma-70_dom"/>
</dbReference>
<dbReference type="InterPro" id="IPR007627">
    <property type="entry name" value="RNA_pol_sigma70_r2"/>
</dbReference>
<comment type="caution">
    <text evidence="9">The sequence shown here is derived from an EMBL/GenBank/DDBJ whole genome shotgun (WGS) entry which is preliminary data.</text>
</comment>
<dbReference type="Gene3D" id="1.10.10.10">
    <property type="entry name" value="Winged helix-like DNA-binding domain superfamily/Winged helix DNA-binding domain"/>
    <property type="match status" value="1"/>
</dbReference>
<dbReference type="CDD" id="cd06171">
    <property type="entry name" value="Sigma70_r4"/>
    <property type="match status" value="1"/>
</dbReference>
<dbReference type="InterPro" id="IPR013324">
    <property type="entry name" value="RNA_pol_sigma_r3/r4-like"/>
</dbReference>
<evidence type="ECO:0000259" key="8">
    <source>
        <dbReference type="Pfam" id="PF08281"/>
    </source>
</evidence>
<evidence type="ECO:0000313" key="10">
    <source>
        <dbReference type="Proteomes" id="UP000761264"/>
    </source>
</evidence>
<comment type="similarity">
    <text evidence="1">Belongs to the sigma-70 factor family. ECF subfamily.</text>
</comment>
<gene>
    <name evidence="9" type="ORF">HBA54_15600</name>
</gene>
<accession>A0A967EZ40</accession>
<sequence length="211" mass="23890">MAEQGVLQEERTLSETPSEEEELVAGLRAGSDAHATRFVRANAGWMRAVAFRLVRDDGLADDCVQEALIKALRNIGKFEGRSKLTTWLHRITVNEALMKLRNRKRLQEDLIDPLLPDFDENACRIEAPWTKRSTAEEILSQAEQREVVLSKIRDLPESYRIVLMLRDIEELDTAEVAEALGISEGNVKVRLHRARAALKKLLEPLLRGDAL</sequence>
<evidence type="ECO:0000259" key="7">
    <source>
        <dbReference type="Pfam" id="PF04542"/>
    </source>
</evidence>
<proteinExistence type="inferred from homology"/>
<keyword evidence="5" id="KW-0804">Transcription</keyword>
<evidence type="ECO:0000256" key="1">
    <source>
        <dbReference type="ARBA" id="ARBA00010641"/>
    </source>
</evidence>
<feature type="domain" description="RNA polymerase sigma factor 70 region 4 type 2" evidence="8">
    <location>
        <begin position="148"/>
        <end position="198"/>
    </location>
</feature>
<feature type="region of interest" description="Disordered" evidence="6">
    <location>
        <begin position="1"/>
        <end position="22"/>
    </location>
</feature>
<evidence type="ECO:0000256" key="5">
    <source>
        <dbReference type="ARBA" id="ARBA00023163"/>
    </source>
</evidence>
<protein>
    <submittedName>
        <fullName evidence="9">Sigma-70 family RNA polymerase sigma factor</fullName>
    </submittedName>
</protein>
<keyword evidence="4" id="KW-0238">DNA-binding</keyword>
<evidence type="ECO:0000256" key="4">
    <source>
        <dbReference type="ARBA" id="ARBA00023125"/>
    </source>
</evidence>
<keyword evidence="3" id="KW-0731">Sigma factor</keyword>
<dbReference type="PANTHER" id="PTHR43133:SF8">
    <property type="entry name" value="RNA POLYMERASE SIGMA FACTOR HI_1459-RELATED"/>
    <property type="match status" value="1"/>
</dbReference>
<dbReference type="Pfam" id="PF04542">
    <property type="entry name" value="Sigma70_r2"/>
    <property type="match status" value="1"/>
</dbReference>
<dbReference type="SUPFAM" id="SSF88946">
    <property type="entry name" value="Sigma2 domain of RNA polymerase sigma factors"/>
    <property type="match status" value="1"/>
</dbReference>
<keyword evidence="10" id="KW-1185">Reference proteome</keyword>
<dbReference type="RefSeq" id="WP_167226206.1">
    <property type="nucleotide sequence ID" value="NZ_JAAQPH010000011.1"/>
</dbReference>
<dbReference type="Gene3D" id="1.10.1740.10">
    <property type="match status" value="1"/>
</dbReference>
<evidence type="ECO:0000256" key="3">
    <source>
        <dbReference type="ARBA" id="ARBA00023082"/>
    </source>
</evidence>
<dbReference type="InterPro" id="IPR013249">
    <property type="entry name" value="RNA_pol_sigma70_r4_t2"/>
</dbReference>
<dbReference type="Pfam" id="PF08281">
    <property type="entry name" value="Sigma70_r4_2"/>
    <property type="match status" value="1"/>
</dbReference>
<reference evidence="9" key="1">
    <citation type="submission" date="2020-03" db="EMBL/GenBank/DDBJ databases">
        <title>Genome of Pelagibius litoralis DSM 21314T.</title>
        <authorList>
            <person name="Wang G."/>
        </authorList>
    </citation>
    <scope>NUCLEOTIDE SEQUENCE</scope>
    <source>
        <strain evidence="9">DSM 21314</strain>
    </source>
</reference>
<dbReference type="InterPro" id="IPR013325">
    <property type="entry name" value="RNA_pol_sigma_r2"/>
</dbReference>
<organism evidence="9 10">
    <name type="scientific">Pelagibius litoralis</name>
    <dbReference type="NCBI Taxonomy" id="374515"/>
    <lineage>
        <taxon>Bacteria</taxon>
        <taxon>Pseudomonadati</taxon>
        <taxon>Pseudomonadota</taxon>
        <taxon>Alphaproteobacteria</taxon>
        <taxon>Rhodospirillales</taxon>
        <taxon>Rhodovibrionaceae</taxon>
        <taxon>Pelagibius</taxon>
    </lineage>
</organism>
<feature type="domain" description="RNA polymerase sigma-70 region 2" evidence="7">
    <location>
        <begin position="38"/>
        <end position="105"/>
    </location>
</feature>
<keyword evidence="2" id="KW-0805">Transcription regulation</keyword>
<name>A0A967EZ40_9PROT</name>
<dbReference type="EMBL" id="JAAQPH010000011">
    <property type="protein sequence ID" value="NIA70029.1"/>
    <property type="molecule type" value="Genomic_DNA"/>
</dbReference>
<dbReference type="PANTHER" id="PTHR43133">
    <property type="entry name" value="RNA POLYMERASE ECF-TYPE SIGMA FACTO"/>
    <property type="match status" value="1"/>
</dbReference>